<dbReference type="PANTHER" id="PTHR11735">
    <property type="entry name" value="TRNA N6-ADENOSINE THREONYLCARBAMOYLTRANSFERASE"/>
    <property type="match status" value="1"/>
</dbReference>
<reference evidence="2 3" key="1">
    <citation type="submission" date="2019-03" db="EMBL/GenBank/DDBJ databases">
        <title>Genomic Encyclopedia of Type Strains, Phase IV (KMG-IV): sequencing the most valuable type-strain genomes for metagenomic binning, comparative biology and taxonomic classification.</title>
        <authorList>
            <person name="Goeker M."/>
        </authorList>
    </citation>
    <scope>NUCLEOTIDE SEQUENCE [LARGE SCALE GENOMIC DNA]</scope>
    <source>
        <strain evidence="2 3">DSM 11170</strain>
    </source>
</reference>
<dbReference type="GO" id="GO:0002949">
    <property type="term" value="P:tRNA threonylcarbamoyladenosine modification"/>
    <property type="evidence" value="ECO:0007669"/>
    <property type="project" value="InterPro"/>
</dbReference>
<protein>
    <submittedName>
        <fullName evidence="2">tRNA threonylcarbamoyladenosine biosynthesis protein TsaB</fullName>
    </submittedName>
</protein>
<dbReference type="SUPFAM" id="SSF53067">
    <property type="entry name" value="Actin-like ATPase domain"/>
    <property type="match status" value="2"/>
</dbReference>
<gene>
    <name evidence="2" type="ORF">EDD73_10180</name>
</gene>
<dbReference type="InterPro" id="IPR022496">
    <property type="entry name" value="T6A_TsaB"/>
</dbReference>
<organism evidence="2 3">
    <name type="scientific">Heliophilum fasciatum</name>
    <dbReference type="NCBI Taxonomy" id="35700"/>
    <lineage>
        <taxon>Bacteria</taxon>
        <taxon>Bacillati</taxon>
        <taxon>Bacillota</taxon>
        <taxon>Clostridia</taxon>
        <taxon>Eubacteriales</taxon>
        <taxon>Heliobacteriaceae</taxon>
        <taxon>Heliophilum</taxon>
    </lineage>
</organism>
<dbReference type="NCBIfam" id="TIGR03725">
    <property type="entry name" value="T6A_YeaZ"/>
    <property type="match status" value="1"/>
</dbReference>
<name>A0A4R2RZF2_9FIRM</name>
<sequence length="243" mass="26359">MLVLGLDCATGVTAMAILDDQQVVAEMFLHIERPHSERLIPLLHQLLQSAGMTLEQMTALAVSVGPGSFTGLRIGLATIKGLAHPLGLPVVGVSTLEALAGHGAPFAGLVCPVLDARKNEVYTCLYRSDGQGGPMERLVEEQAINPRDWLAILHSFEPEPVMFVGDAVTVYQEIWRELGPRAWLAPPEWRYPRGVLVARLGRAQYLQAAGDGRTLSPRYLRPSEAEVTWAKKHGQGLPKDGSA</sequence>
<dbReference type="GO" id="GO:0005829">
    <property type="term" value="C:cytosol"/>
    <property type="evidence" value="ECO:0007669"/>
    <property type="project" value="TreeGrafter"/>
</dbReference>
<dbReference type="Proteomes" id="UP000294813">
    <property type="component" value="Unassembled WGS sequence"/>
</dbReference>
<dbReference type="InterPro" id="IPR000905">
    <property type="entry name" value="Gcp-like_dom"/>
</dbReference>
<keyword evidence="3" id="KW-1185">Reference proteome</keyword>
<proteinExistence type="predicted"/>
<dbReference type="AlphaFoldDB" id="A0A4R2RZF2"/>
<dbReference type="CDD" id="cd24032">
    <property type="entry name" value="ASKHA_NBD_TsaB"/>
    <property type="match status" value="1"/>
</dbReference>
<dbReference type="Pfam" id="PF00814">
    <property type="entry name" value="TsaD"/>
    <property type="match status" value="1"/>
</dbReference>
<evidence type="ECO:0000313" key="2">
    <source>
        <dbReference type="EMBL" id="TCP68914.1"/>
    </source>
</evidence>
<accession>A0A4R2RZF2</accession>
<dbReference type="InterPro" id="IPR043129">
    <property type="entry name" value="ATPase_NBD"/>
</dbReference>
<dbReference type="EMBL" id="SLXT01000001">
    <property type="protein sequence ID" value="TCP68914.1"/>
    <property type="molecule type" value="Genomic_DNA"/>
</dbReference>
<comment type="caution">
    <text evidence="2">The sequence shown here is derived from an EMBL/GenBank/DDBJ whole genome shotgun (WGS) entry which is preliminary data.</text>
</comment>
<dbReference type="RefSeq" id="WP_165876223.1">
    <property type="nucleotide sequence ID" value="NZ_JAOQNU010000001.1"/>
</dbReference>
<dbReference type="Gene3D" id="3.30.420.40">
    <property type="match status" value="2"/>
</dbReference>
<feature type="domain" description="Gcp-like" evidence="1">
    <location>
        <begin position="32"/>
        <end position="174"/>
    </location>
</feature>
<evidence type="ECO:0000313" key="3">
    <source>
        <dbReference type="Proteomes" id="UP000294813"/>
    </source>
</evidence>
<dbReference type="PANTHER" id="PTHR11735:SF11">
    <property type="entry name" value="TRNA THREONYLCARBAMOYLADENOSINE BIOSYNTHESIS PROTEIN TSAB"/>
    <property type="match status" value="1"/>
</dbReference>
<evidence type="ECO:0000259" key="1">
    <source>
        <dbReference type="Pfam" id="PF00814"/>
    </source>
</evidence>